<accession>A0A5Q0BJ63</accession>
<dbReference type="RefSeq" id="WP_153248196.1">
    <property type="nucleotide sequence ID" value="NZ_CP044205.1"/>
</dbReference>
<dbReference type="AlphaFoldDB" id="A0A5Q0BJ63"/>
<dbReference type="InterPro" id="IPR016032">
    <property type="entry name" value="Sig_transdc_resp-reg_C-effctor"/>
</dbReference>
<reference evidence="1 2" key="1">
    <citation type="submission" date="2019-09" db="EMBL/GenBank/DDBJ databases">
        <title>Ecophysiology of the spiral-shaped methanotroph Methylospira mobilis as revealed by the complete genome sequence.</title>
        <authorList>
            <person name="Oshkin I.Y."/>
            <person name="Dedysh S.N."/>
            <person name="Miroshnikov K."/>
            <person name="Danilova O.V."/>
            <person name="Hakobyan A."/>
            <person name="Liesack W."/>
        </authorList>
    </citation>
    <scope>NUCLEOTIDE SEQUENCE [LARGE SCALE GENOMIC DNA]</scope>
    <source>
        <strain evidence="1 2">Shm1</strain>
    </source>
</reference>
<dbReference type="SUPFAM" id="SSF46894">
    <property type="entry name" value="C-terminal effector domain of the bipartite response regulators"/>
    <property type="match status" value="1"/>
</dbReference>
<sequence>MLEELGEDLPEFLHTLNAPETTKITVHRDGDLLHLLQTRFGGNKKSIEVVAAPGAAEMAIHKIAKNLDIKIENLTGFFEGEILIRGARFNFTAHENARVFTLRKIDPQILALEIALASDLSPAKAKKPFYWFCDAKVTDIKRDRAANVDLLLDQIHWFCDTKVADAIRICAMKSATYSLTSKPHSLWSLIRAHIDPAVKDYLNQANFPSLKILGFFSPGFSESSKLNGIRSTQESIKAVIRYSASIERARNFPENFTQTLDSLLYLLEFMAMCERKQNIGLVTNPSGTTRRTLKYKADATNHFPYCELCWRLSAFAQAAKDGDPTSKVDKEYKARDLSRRFCEEHDPSININKKSRDDDKKDKKNFYRTDLKYKDVFHAKVLECYRALHWPPGAYDEQDREIRRFAYEFVRLSDNPIHIMRMKRQGLSKEEIAVKLSIHPKTVSKHLRGLSPYFKELIASSLFTKSSARK</sequence>
<dbReference type="EMBL" id="CP044205">
    <property type="protein sequence ID" value="QFY42214.1"/>
    <property type="molecule type" value="Genomic_DNA"/>
</dbReference>
<dbReference type="GO" id="GO:0006355">
    <property type="term" value="P:regulation of DNA-templated transcription"/>
    <property type="evidence" value="ECO:0007669"/>
    <property type="project" value="InterPro"/>
</dbReference>
<dbReference type="Proteomes" id="UP000325755">
    <property type="component" value="Chromosome"/>
</dbReference>
<dbReference type="InterPro" id="IPR036388">
    <property type="entry name" value="WH-like_DNA-bd_sf"/>
</dbReference>
<dbReference type="GO" id="GO:0003677">
    <property type="term" value="F:DNA binding"/>
    <property type="evidence" value="ECO:0007669"/>
    <property type="project" value="InterPro"/>
</dbReference>
<dbReference type="KEGG" id="mmob:F6R98_05870"/>
<protein>
    <submittedName>
        <fullName evidence="1">Uncharacterized protein</fullName>
    </submittedName>
</protein>
<name>A0A5Q0BJ63_9GAMM</name>
<dbReference type="Gene3D" id="1.10.10.10">
    <property type="entry name" value="Winged helix-like DNA-binding domain superfamily/Winged helix DNA-binding domain"/>
    <property type="match status" value="1"/>
</dbReference>
<organism evidence="1 2">
    <name type="scientific">Candidatus Methylospira mobilis</name>
    <dbReference type="NCBI Taxonomy" id="1808979"/>
    <lineage>
        <taxon>Bacteria</taxon>
        <taxon>Pseudomonadati</taxon>
        <taxon>Pseudomonadota</taxon>
        <taxon>Gammaproteobacteria</taxon>
        <taxon>Methylococcales</taxon>
        <taxon>Methylococcaceae</taxon>
        <taxon>Candidatus Methylospira</taxon>
    </lineage>
</organism>
<evidence type="ECO:0000313" key="1">
    <source>
        <dbReference type="EMBL" id="QFY42214.1"/>
    </source>
</evidence>
<evidence type="ECO:0000313" key="2">
    <source>
        <dbReference type="Proteomes" id="UP000325755"/>
    </source>
</evidence>
<gene>
    <name evidence="1" type="ORF">F6R98_05870</name>
</gene>
<dbReference type="OrthoDB" id="7027408at2"/>
<dbReference type="InParanoid" id="A0A5Q0BJ63"/>
<proteinExistence type="predicted"/>
<keyword evidence="2" id="KW-1185">Reference proteome</keyword>